<dbReference type="AlphaFoldDB" id="A0A392LZV4"/>
<keyword evidence="1" id="KW-0175">Coiled coil</keyword>
<evidence type="ECO:0000313" key="3">
    <source>
        <dbReference type="Proteomes" id="UP000265520"/>
    </source>
</evidence>
<accession>A0A392LZV4</accession>
<evidence type="ECO:0000256" key="1">
    <source>
        <dbReference type="SAM" id="Coils"/>
    </source>
</evidence>
<keyword evidence="3" id="KW-1185">Reference proteome</keyword>
<comment type="caution">
    <text evidence="2">The sequence shown here is derived from an EMBL/GenBank/DDBJ whole genome shotgun (WGS) entry which is preliminary data.</text>
</comment>
<dbReference type="Proteomes" id="UP000265520">
    <property type="component" value="Unassembled WGS sequence"/>
</dbReference>
<evidence type="ECO:0000313" key="2">
    <source>
        <dbReference type="EMBL" id="MCH80521.1"/>
    </source>
</evidence>
<name>A0A392LZV4_9FABA</name>
<proteinExistence type="predicted"/>
<dbReference type="EMBL" id="LXQA010001150">
    <property type="protein sequence ID" value="MCH80521.1"/>
    <property type="molecule type" value="Genomic_DNA"/>
</dbReference>
<organism evidence="2 3">
    <name type="scientific">Trifolium medium</name>
    <dbReference type="NCBI Taxonomy" id="97028"/>
    <lineage>
        <taxon>Eukaryota</taxon>
        <taxon>Viridiplantae</taxon>
        <taxon>Streptophyta</taxon>
        <taxon>Embryophyta</taxon>
        <taxon>Tracheophyta</taxon>
        <taxon>Spermatophyta</taxon>
        <taxon>Magnoliopsida</taxon>
        <taxon>eudicotyledons</taxon>
        <taxon>Gunneridae</taxon>
        <taxon>Pentapetalae</taxon>
        <taxon>rosids</taxon>
        <taxon>fabids</taxon>
        <taxon>Fabales</taxon>
        <taxon>Fabaceae</taxon>
        <taxon>Papilionoideae</taxon>
        <taxon>50 kb inversion clade</taxon>
        <taxon>NPAAA clade</taxon>
        <taxon>Hologalegina</taxon>
        <taxon>IRL clade</taxon>
        <taxon>Trifolieae</taxon>
        <taxon>Trifolium</taxon>
    </lineage>
</organism>
<protein>
    <submittedName>
        <fullName evidence="2">Uncharacterized protein</fullName>
    </submittedName>
</protein>
<sequence>MAGNQSREALERQYYRVLIQIDDEKEMVDQYNEKISKLENELDEIGYTQARMTELDELKDKLENKKTVVAMYEQWAEELHDELSKML</sequence>
<reference evidence="2 3" key="1">
    <citation type="journal article" date="2018" name="Front. Plant Sci.">
        <title>Red Clover (Trifolium pratense) and Zigzag Clover (T. medium) - A Picture of Genomic Similarities and Differences.</title>
        <authorList>
            <person name="Dluhosova J."/>
            <person name="Istvanek J."/>
            <person name="Nedelnik J."/>
            <person name="Repkova J."/>
        </authorList>
    </citation>
    <scope>NUCLEOTIDE SEQUENCE [LARGE SCALE GENOMIC DNA]</scope>
    <source>
        <strain evidence="3">cv. 10/8</strain>
        <tissue evidence="2">Leaf</tissue>
    </source>
</reference>
<feature type="coiled-coil region" evidence="1">
    <location>
        <begin position="21"/>
        <end position="48"/>
    </location>
</feature>
<gene>
    <name evidence="2" type="ORF">A2U01_0001290</name>
</gene>